<dbReference type="AlphaFoldDB" id="R0G4L8"/>
<keyword evidence="2 4" id="KW-0328">Glycosyltransferase</keyword>
<dbReference type="Gene3D" id="3.40.50.2000">
    <property type="entry name" value="Glycogen Phosphorylase B"/>
    <property type="match status" value="2"/>
</dbReference>
<comment type="similarity">
    <text evidence="1 4">Belongs to the UDP-glycosyltransferase family.</text>
</comment>
<evidence type="ECO:0000256" key="2">
    <source>
        <dbReference type="ARBA" id="ARBA00022676"/>
    </source>
</evidence>
<reference evidence="7" key="1">
    <citation type="journal article" date="2013" name="Nat. Genet.">
        <title>The Capsella rubella genome and the genomic consequences of rapid mating system evolution.</title>
        <authorList>
            <person name="Slotte T."/>
            <person name="Hazzouri K.M."/>
            <person name="Agren J.A."/>
            <person name="Koenig D."/>
            <person name="Maumus F."/>
            <person name="Guo Y.L."/>
            <person name="Steige K."/>
            <person name="Platts A.E."/>
            <person name="Escobar J.S."/>
            <person name="Newman L.K."/>
            <person name="Wang W."/>
            <person name="Mandakova T."/>
            <person name="Vello E."/>
            <person name="Smith L.M."/>
            <person name="Henz S.R."/>
            <person name="Steffen J."/>
            <person name="Takuno S."/>
            <person name="Brandvain Y."/>
            <person name="Coop G."/>
            <person name="Andolfatto P."/>
            <person name="Hu T.T."/>
            <person name="Blanchette M."/>
            <person name="Clark R.M."/>
            <person name="Quesneville H."/>
            <person name="Nordborg M."/>
            <person name="Gaut B.S."/>
            <person name="Lysak M.A."/>
            <person name="Jenkins J."/>
            <person name="Grimwood J."/>
            <person name="Chapman J."/>
            <person name="Prochnik S."/>
            <person name="Shu S."/>
            <person name="Rokhsar D."/>
            <person name="Schmutz J."/>
            <person name="Weigel D."/>
            <person name="Wright S.I."/>
        </authorList>
    </citation>
    <scope>NUCLEOTIDE SEQUENCE [LARGE SCALE GENOMIC DNA]</scope>
    <source>
        <strain evidence="7">cv. Monte Gargano</strain>
    </source>
</reference>
<dbReference type="FunFam" id="3.40.50.2000:FF:000056">
    <property type="entry name" value="Glycosyltransferase"/>
    <property type="match status" value="1"/>
</dbReference>
<accession>R0G4L8</accession>
<dbReference type="STRING" id="81985.R0G4L8"/>
<keyword evidence="7" id="KW-1185">Reference proteome</keyword>
<dbReference type="PANTHER" id="PTHR48048:SF45">
    <property type="entry name" value="GLYCOSYLTRANSFERASE"/>
    <property type="match status" value="1"/>
</dbReference>
<dbReference type="KEGG" id="crb:17891674"/>
<dbReference type="OrthoDB" id="5835829at2759"/>
<dbReference type="InterPro" id="IPR002213">
    <property type="entry name" value="UDP_glucos_trans"/>
</dbReference>
<dbReference type="FunFam" id="3.40.50.2000:FF:000080">
    <property type="entry name" value="Glycosyltransferase"/>
    <property type="match status" value="1"/>
</dbReference>
<sequence>MKLELIFIPSPGEGHIRPLVEVAKLLVDRDDHLSITILIIPQIHGFSSGGSDSYISSLSSLSEDRLRYHILSVADKPNSDDSKPNFLTYLDSFKPQVLATVKKIIDTAQIESKPPPRLAGFVVDMFCMAMIDVANEFGVPSYMFFTSNATFLGLQVHVQYLHDVKNYDVSDIKDSDTSELEIPTLTRPLPVKSFPSVMLSKEWLPIMFTQTRRFRETKGILVNTFAELEPQAMKFFSGGDSPLPTVYTVGPILNLKINTPTSEDDKQSEVLRWLDEQPSKSVVFLCFGSMGGFREDQARAIAIALERSGHRFVWSLRRAMPKGTMGPPGDFTNLEEILPEGFLERTAEIGKIIGWAPQSAILANPAIGGFVSHCGWNSTLESLWFGVPIATWPLYAEQQVNAFQMVEELGLAVEIRNSYRGDFMEMESELMTAEEIEKGIKCLMEEDSDVRNKVKEMSEKSHIALMDGGSSHVSLLKFIQDVTKNIP</sequence>
<keyword evidence="3 4" id="KW-0808">Transferase</keyword>
<dbReference type="Proteomes" id="UP000029121">
    <property type="component" value="Unassembled WGS sequence"/>
</dbReference>
<dbReference type="GO" id="GO:0035251">
    <property type="term" value="F:UDP-glucosyltransferase activity"/>
    <property type="evidence" value="ECO:0007669"/>
    <property type="project" value="InterPro"/>
</dbReference>
<dbReference type="PANTHER" id="PTHR48048">
    <property type="entry name" value="GLYCOSYLTRANSFERASE"/>
    <property type="match status" value="1"/>
</dbReference>
<protein>
    <recommendedName>
        <fullName evidence="5">Glycosyltransferase</fullName>
        <ecNumber evidence="5">2.4.1.-</ecNumber>
    </recommendedName>
</protein>
<dbReference type="SUPFAM" id="SSF53756">
    <property type="entry name" value="UDP-Glycosyltransferase/glycogen phosphorylase"/>
    <property type="match status" value="1"/>
</dbReference>
<evidence type="ECO:0000256" key="4">
    <source>
        <dbReference type="RuleBase" id="RU003718"/>
    </source>
</evidence>
<dbReference type="Pfam" id="PF00201">
    <property type="entry name" value="UDPGT"/>
    <property type="match status" value="1"/>
</dbReference>
<dbReference type="EC" id="2.4.1.-" evidence="5"/>
<dbReference type="PROSITE" id="PS00375">
    <property type="entry name" value="UDPGT"/>
    <property type="match status" value="1"/>
</dbReference>
<dbReference type="EMBL" id="KB870807">
    <property type="protein sequence ID" value="EOA30432.1"/>
    <property type="molecule type" value="Genomic_DNA"/>
</dbReference>
<evidence type="ECO:0000256" key="5">
    <source>
        <dbReference type="RuleBase" id="RU362057"/>
    </source>
</evidence>
<dbReference type="CDD" id="cd03784">
    <property type="entry name" value="GT1_Gtf-like"/>
    <property type="match status" value="1"/>
</dbReference>
<proteinExistence type="inferred from homology"/>
<dbReference type="eggNOG" id="KOG1192">
    <property type="taxonomic scope" value="Eukaryota"/>
</dbReference>
<evidence type="ECO:0000256" key="3">
    <source>
        <dbReference type="ARBA" id="ARBA00022679"/>
    </source>
</evidence>
<gene>
    <name evidence="6" type="ORF">CARUB_v10013556mg</name>
</gene>
<organism evidence="6 7">
    <name type="scientific">Capsella rubella</name>
    <dbReference type="NCBI Taxonomy" id="81985"/>
    <lineage>
        <taxon>Eukaryota</taxon>
        <taxon>Viridiplantae</taxon>
        <taxon>Streptophyta</taxon>
        <taxon>Embryophyta</taxon>
        <taxon>Tracheophyta</taxon>
        <taxon>Spermatophyta</taxon>
        <taxon>Magnoliopsida</taxon>
        <taxon>eudicotyledons</taxon>
        <taxon>Gunneridae</taxon>
        <taxon>Pentapetalae</taxon>
        <taxon>rosids</taxon>
        <taxon>malvids</taxon>
        <taxon>Brassicales</taxon>
        <taxon>Brassicaceae</taxon>
        <taxon>Camelineae</taxon>
        <taxon>Capsella</taxon>
    </lineage>
</organism>
<evidence type="ECO:0000313" key="6">
    <source>
        <dbReference type="EMBL" id="EOA30432.1"/>
    </source>
</evidence>
<name>R0G4L8_9BRAS</name>
<evidence type="ECO:0000313" key="7">
    <source>
        <dbReference type="Proteomes" id="UP000029121"/>
    </source>
</evidence>
<dbReference type="InterPro" id="IPR035595">
    <property type="entry name" value="UDP_glycos_trans_CS"/>
</dbReference>
<evidence type="ECO:0000256" key="1">
    <source>
        <dbReference type="ARBA" id="ARBA00009995"/>
    </source>
</evidence>
<dbReference type="InterPro" id="IPR050481">
    <property type="entry name" value="UDP-glycosyltransf_plant"/>
</dbReference>